<reference evidence="2 3" key="1">
    <citation type="journal article" date="2018" name="Syst. Appl. Microbiol.">
        <title>A new symbiotic nanoarchaeote (Candidatus Nanoclepta minutus) and its host (Zestosphaera tikiterensis gen. nov., sp. nov.) from a New Zealand hot spring.</title>
        <authorList>
            <person name="St John E."/>
            <person name="Liu Y."/>
            <person name="Podar M."/>
            <person name="Stott M.B."/>
            <person name="Meneghin J."/>
            <person name="Chen Z."/>
            <person name="Lagutin K."/>
            <person name="Mitchell K."/>
            <person name="Reysenbach A.L."/>
        </authorList>
    </citation>
    <scope>NUCLEOTIDE SEQUENCE [LARGE SCALE GENOMIC DNA]</scope>
    <source>
        <strain evidence="2">NZ3</strain>
    </source>
</reference>
<evidence type="ECO:0000313" key="3">
    <source>
        <dbReference type="Proteomes" id="UP000244093"/>
    </source>
</evidence>
<dbReference type="Pfam" id="PF08378">
    <property type="entry name" value="NERD"/>
    <property type="match status" value="1"/>
</dbReference>
<dbReference type="InterPro" id="IPR011335">
    <property type="entry name" value="Restrct_endonuc-II-like"/>
</dbReference>
<proteinExistence type="predicted"/>
<sequence length="249" mass="28635">MKGEEPPYSETSGELNLISKVGLTTYTLLLKELTRRDKCVSREELEKIATLDQILKDYVEVPNTLVNKADVLCFKTLVPIALRALEYGVDPYVVAETLDWRDFEELVLHYLSLADYEVIHSLKTFGKRYEIDVVAVNHTTGVGLVIDCKHWSPGYSKKSKLEYVASNHRVKTEYIARECWSLRNKYKTLKKARHFTPVIVTLTEVLKEPRKGCFVVPISAFRDFVINVQYYIDLLSKEVPLIPNPCYTP</sequence>
<accession>A0A2R7Y4A7</accession>
<dbReference type="EMBL" id="NBVN01000004">
    <property type="protein sequence ID" value="PUA32358.1"/>
    <property type="molecule type" value="Genomic_DNA"/>
</dbReference>
<dbReference type="SUPFAM" id="SSF52980">
    <property type="entry name" value="Restriction endonuclease-like"/>
    <property type="match status" value="1"/>
</dbReference>
<dbReference type="InterPro" id="IPR011528">
    <property type="entry name" value="NERD"/>
</dbReference>
<comment type="caution">
    <text evidence="2">The sequence shown here is derived from an EMBL/GenBank/DDBJ whole genome shotgun (WGS) entry which is preliminary data.</text>
</comment>
<evidence type="ECO:0000313" key="2">
    <source>
        <dbReference type="EMBL" id="PUA32358.1"/>
    </source>
</evidence>
<gene>
    <name evidence="2" type="ORF">B7O98_06785</name>
</gene>
<feature type="domain" description="NERD" evidence="1">
    <location>
        <begin position="102"/>
        <end position="190"/>
    </location>
</feature>
<name>A0A2R7Y4A7_9CREN</name>
<dbReference type="Proteomes" id="UP000244093">
    <property type="component" value="Unassembled WGS sequence"/>
</dbReference>
<organism evidence="2 3">
    <name type="scientific">Zestosphaera tikiterensis</name>
    <dbReference type="NCBI Taxonomy" id="1973259"/>
    <lineage>
        <taxon>Archaea</taxon>
        <taxon>Thermoproteota</taxon>
        <taxon>Thermoprotei</taxon>
        <taxon>Desulfurococcales</taxon>
        <taxon>Desulfurococcaceae</taxon>
        <taxon>Zestosphaera</taxon>
    </lineage>
</organism>
<dbReference type="AlphaFoldDB" id="A0A2R7Y4A7"/>
<protein>
    <recommendedName>
        <fullName evidence="1">NERD domain-containing protein</fullName>
    </recommendedName>
</protein>
<evidence type="ECO:0000259" key="1">
    <source>
        <dbReference type="Pfam" id="PF08378"/>
    </source>
</evidence>